<feature type="domain" description="Methylated-DNA-[protein]-cysteine S-methyltransferase DNA binding" evidence="7">
    <location>
        <begin position="7"/>
        <end position="82"/>
    </location>
</feature>
<comment type="catalytic activity">
    <reaction evidence="1">
        <text>a 4-O-methyl-thymidine in DNA + L-cysteinyl-[protein] = a thymidine in DNA + S-methyl-L-cysteinyl-[protein]</text>
        <dbReference type="Rhea" id="RHEA:53428"/>
        <dbReference type="Rhea" id="RHEA-COMP:10131"/>
        <dbReference type="Rhea" id="RHEA-COMP:10132"/>
        <dbReference type="Rhea" id="RHEA-COMP:13555"/>
        <dbReference type="Rhea" id="RHEA-COMP:13556"/>
        <dbReference type="ChEBI" id="CHEBI:29950"/>
        <dbReference type="ChEBI" id="CHEBI:82612"/>
        <dbReference type="ChEBI" id="CHEBI:137386"/>
        <dbReference type="ChEBI" id="CHEBI:137387"/>
        <dbReference type="EC" id="2.1.1.63"/>
    </reaction>
</comment>
<evidence type="ECO:0000256" key="6">
    <source>
        <dbReference type="ARBA" id="ARBA00049348"/>
    </source>
</evidence>
<dbReference type="EMBL" id="JADIMC010000077">
    <property type="protein sequence ID" value="MBO8476691.1"/>
    <property type="molecule type" value="Genomic_DNA"/>
</dbReference>
<dbReference type="GO" id="GO:0006281">
    <property type="term" value="P:DNA repair"/>
    <property type="evidence" value="ECO:0007669"/>
    <property type="project" value="UniProtKB-KW"/>
</dbReference>
<dbReference type="Pfam" id="PF01035">
    <property type="entry name" value="DNA_binding_1"/>
    <property type="match status" value="1"/>
</dbReference>
<proteinExistence type="predicted"/>
<keyword evidence="2" id="KW-0489">Methyltransferase</keyword>
<evidence type="ECO:0000256" key="4">
    <source>
        <dbReference type="ARBA" id="ARBA00022763"/>
    </source>
</evidence>
<dbReference type="PANTHER" id="PTHR42942:SF1">
    <property type="entry name" value="ALKYLTRANSFERASE-LIKE PROTEIN 1"/>
    <property type="match status" value="1"/>
</dbReference>
<dbReference type="Gene3D" id="1.10.10.10">
    <property type="entry name" value="Winged helix-like DNA-binding domain superfamily/Winged helix DNA-binding domain"/>
    <property type="match status" value="1"/>
</dbReference>
<evidence type="ECO:0000313" key="9">
    <source>
        <dbReference type="Proteomes" id="UP000823598"/>
    </source>
</evidence>
<accession>A0A9D9IR10</accession>
<organism evidence="8 9">
    <name type="scientific">Candidatus Limisoma faecipullorum</name>
    <dbReference type="NCBI Taxonomy" id="2840854"/>
    <lineage>
        <taxon>Bacteria</taxon>
        <taxon>Pseudomonadati</taxon>
        <taxon>Bacteroidota</taxon>
        <taxon>Bacteroidia</taxon>
        <taxon>Bacteroidales</taxon>
        <taxon>Candidatus Limisoma</taxon>
    </lineage>
</organism>
<evidence type="ECO:0000313" key="8">
    <source>
        <dbReference type="EMBL" id="MBO8476691.1"/>
    </source>
</evidence>
<dbReference type="InterPro" id="IPR036388">
    <property type="entry name" value="WH-like_DNA-bd_sf"/>
</dbReference>
<dbReference type="CDD" id="cd06445">
    <property type="entry name" value="ATase"/>
    <property type="match status" value="1"/>
</dbReference>
<comment type="caution">
    <text evidence="8">The sequence shown here is derived from an EMBL/GenBank/DDBJ whole genome shotgun (WGS) entry which is preliminary data.</text>
</comment>
<dbReference type="InterPro" id="IPR014048">
    <property type="entry name" value="MethylDNA_cys_MeTrfase_DNA-bd"/>
</dbReference>
<dbReference type="InterPro" id="IPR052520">
    <property type="entry name" value="ATL_DNA_repair"/>
</dbReference>
<reference evidence="8" key="2">
    <citation type="journal article" date="2021" name="PeerJ">
        <title>Extensive microbial diversity within the chicken gut microbiome revealed by metagenomics and culture.</title>
        <authorList>
            <person name="Gilroy R."/>
            <person name="Ravi A."/>
            <person name="Getino M."/>
            <person name="Pursley I."/>
            <person name="Horton D.L."/>
            <person name="Alikhan N.F."/>
            <person name="Baker D."/>
            <person name="Gharbi K."/>
            <person name="Hall N."/>
            <person name="Watson M."/>
            <person name="Adriaenssens E.M."/>
            <person name="Foster-Nyarko E."/>
            <person name="Jarju S."/>
            <person name="Secka A."/>
            <person name="Antonio M."/>
            <person name="Oren A."/>
            <person name="Chaudhuri R.R."/>
            <person name="La Ragione R."/>
            <person name="Hildebrand F."/>
            <person name="Pallen M.J."/>
        </authorList>
    </citation>
    <scope>NUCLEOTIDE SEQUENCE</scope>
    <source>
        <strain evidence="8">6919</strain>
    </source>
</reference>
<keyword evidence="4" id="KW-0227">DNA damage</keyword>
<dbReference type="InterPro" id="IPR001497">
    <property type="entry name" value="MethylDNA_cys_MeTrfase_AS"/>
</dbReference>
<dbReference type="SUPFAM" id="SSF46767">
    <property type="entry name" value="Methylated DNA-protein cysteine methyltransferase, C-terminal domain"/>
    <property type="match status" value="1"/>
</dbReference>
<protein>
    <submittedName>
        <fullName evidence="8">MGMT family protein</fullName>
    </submittedName>
</protein>
<comment type="catalytic activity">
    <reaction evidence="6">
        <text>a 6-O-methyl-2'-deoxyguanosine in DNA + L-cysteinyl-[protein] = S-methyl-L-cysteinyl-[protein] + a 2'-deoxyguanosine in DNA</text>
        <dbReference type="Rhea" id="RHEA:24000"/>
        <dbReference type="Rhea" id="RHEA-COMP:10131"/>
        <dbReference type="Rhea" id="RHEA-COMP:10132"/>
        <dbReference type="Rhea" id="RHEA-COMP:11367"/>
        <dbReference type="Rhea" id="RHEA-COMP:11368"/>
        <dbReference type="ChEBI" id="CHEBI:29950"/>
        <dbReference type="ChEBI" id="CHEBI:82612"/>
        <dbReference type="ChEBI" id="CHEBI:85445"/>
        <dbReference type="ChEBI" id="CHEBI:85448"/>
        <dbReference type="EC" id="2.1.1.63"/>
    </reaction>
</comment>
<dbReference type="GO" id="GO:0032259">
    <property type="term" value="P:methylation"/>
    <property type="evidence" value="ECO:0007669"/>
    <property type="project" value="UniProtKB-KW"/>
</dbReference>
<dbReference type="PANTHER" id="PTHR42942">
    <property type="entry name" value="6-O-METHYLGUANINE DNA METHYLTRANSFERASE"/>
    <property type="match status" value="1"/>
</dbReference>
<name>A0A9D9IR10_9BACT</name>
<dbReference type="InterPro" id="IPR036217">
    <property type="entry name" value="MethylDNA_cys_MeTrfase_DNAb"/>
</dbReference>
<dbReference type="PROSITE" id="PS00374">
    <property type="entry name" value="MGMT"/>
    <property type="match status" value="1"/>
</dbReference>
<dbReference type="AlphaFoldDB" id="A0A9D9IR10"/>
<reference evidence="8" key="1">
    <citation type="submission" date="2020-10" db="EMBL/GenBank/DDBJ databases">
        <authorList>
            <person name="Gilroy R."/>
        </authorList>
    </citation>
    <scope>NUCLEOTIDE SEQUENCE</scope>
    <source>
        <strain evidence="8">6919</strain>
    </source>
</reference>
<keyword evidence="3" id="KW-0808">Transferase</keyword>
<evidence type="ECO:0000256" key="1">
    <source>
        <dbReference type="ARBA" id="ARBA00001286"/>
    </source>
</evidence>
<evidence type="ECO:0000256" key="3">
    <source>
        <dbReference type="ARBA" id="ARBA00022679"/>
    </source>
</evidence>
<keyword evidence="5" id="KW-0234">DNA repair</keyword>
<evidence type="ECO:0000259" key="7">
    <source>
        <dbReference type="Pfam" id="PF01035"/>
    </source>
</evidence>
<evidence type="ECO:0000256" key="5">
    <source>
        <dbReference type="ARBA" id="ARBA00023204"/>
    </source>
</evidence>
<evidence type="ECO:0000256" key="2">
    <source>
        <dbReference type="ARBA" id="ARBA00022603"/>
    </source>
</evidence>
<dbReference type="Proteomes" id="UP000823598">
    <property type="component" value="Unassembled WGS sequence"/>
</dbReference>
<sequence length="112" mass="12819">MKPDIEEFRTAVYSIVAIIPYGKVLSYGQIAWLVGYPQHSRLVGKVLHNTHTGLPCHRVVNCQGRTVPNWKGQIELLKSEGVIFKRDNYVDMKSSNWNPINNNDSVMELHKK</sequence>
<dbReference type="GO" id="GO:0003908">
    <property type="term" value="F:methylated-DNA-[protein]-cysteine S-methyltransferase activity"/>
    <property type="evidence" value="ECO:0007669"/>
    <property type="project" value="UniProtKB-EC"/>
</dbReference>
<gene>
    <name evidence="8" type="ORF">IAB88_06835</name>
</gene>